<protein>
    <submittedName>
        <fullName evidence="2">Uncharacterized protein</fullName>
    </submittedName>
</protein>
<feature type="compositionally biased region" description="Basic and acidic residues" evidence="1">
    <location>
        <begin position="184"/>
        <end position="201"/>
    </location>
</feature>
<dbReference type="InterPro" id="IPR011990">
    <property type="entry name" value="TPR-like_helical_dom_sf"/>
</dbReference>
<proteinExistence type="predicted"/>
<gene>
    <name evidence="2" type="ORF">WA026_009729</name>
</gene>
<dbReference type="EMBL" id="JARQZJ010000004">
    <property type="protein sequence ID" value="KAK9870768.1"/>
    <property type="molecule type" value="Genomic_DNA"/>
</dbReference>
<dbReference type="SUPFAM" id="SSF48452">
    <property type="entry name" value="TPR-like"/>
    <property type="match status" value="1"/>
</dbReference>
<reference evidence="2 3" key="1">
    <citation type="submission" date="2023-03" db="EMBL/GenBank/DDBJ databases">
        <title>Genome insight into feeding habits of ladybird beetles.</title>
        <authorList>
            <person name="Li H.-S."/>
            <person name="Huang Y.-H."/>
            <person name="Pang H."/>
        </authorList>
    </citation>
    <scope>NUCLEOTIDE SEQUENCE [LARGE SCALE GENOMIC DNA]</scope>
    <source>
        <strain evidence="2">SYSU_2023b</strain>
        <tissue evidence="2">Whole body</tissue>
    </source>
</reference>
<organism evidence="2 3">
    <name type="scientific">Henosepilachna vigintioctopunctata</name>
    <dbReference type="NCBI Taxonomy" id="420089"/>
    <lineage>
        <taxon>Eukaryota</taxon>
        <taxon>Metazoa</taxon>
        <taxon>Ecdysozoa</taxon>
        <taxon>Arthropoda</taxon>
        <taxon>Hexapoda</taxon>
        <taxon>Insecta</taxon>
        <taxon>Pterygota</taxon>
        <taxon>Neoptera</taxon>
        <taxon>Endopterygota</taxon>
        <taxon>Coleoptera</taxon>
        <taxon>Polyphaga</taxon>
        <taxon>Cucujiformia</taxon>
        <taxon>Coccinelloidea</taxon>
        <taxon>Coccinellidae</taxon>
        <taxon>Epilachninae</taxon>
        <taxon>Epilachnini</taxon>
        <taxon>Henosepilachna</taxon>
    </lineage>
</organism>
<dbReference type="PANTHER" id="PTHR21391">
    <property type="entry name" value="AT04489P-RELATED"/>
    <property type="match status" value="1"/>
</dbReference>
<dbReference type="PANTHER" id="PTHR21391:SF0">
    <property type="entry name" value="AT04489P-RELATED"/>
    <property type="match status" value="1"/>
</dbReference>
<name>A0AAW1TQT7_9CUCU</name>
<evidence type="ECO:0000313" key="3">
    <source>
        <dbReference type="Proteomes" id="UP001431783"/>
    </source>
</evidence>
<feature type="compositionally biased region" description="Polar residues" evidence="1">
    <location>
        <begin position="203"/>
        <end position="212"/>
    </location>
</feature>
<evidence type="ECO:0000256" key="1">
    <source>
        <dbReference type="SAM" id="MobiDB-lite"/>
    </source>
</evidence>
<keyword evidence="3" id="KW-1185">Reference proteome</keyword>
<evidence type="ECO:0000313" key="2">
    <source>
        <dbReference type="EMBL" id="KAK9870768.1"/>
    </source>
</evidence>
<dbReference type="Gene3D" id="1.25.40.10">
    <property type="entry name" value="Tetratricopeptide repeat domain"/>
    <property type="match status" value="1"/>
</dbReference>
<dbReference type="Proteomes" id="UP001431783">
    <property type="component" value="Unassembled WGS sequence"/>
</dbReference>
<comment type="caution">
    <text evidence="2">The sequence shown here is derived from an EMBL/GenBank/DDBJ whole genome shotgun (WGS) entry which is preliminary data.</text>
</comment>
<accession>A0AAW1TQT7</accession>
<dbReference type="AlphaFoldDB" id="A0AAW1TQT7"/>
<sequence length="339" mass="39944">MTSVKEVDDKLIRRLPAEIGTYLININLDKALTFLDEAMLILPNERYCVFNRAIARKKSMNIRAALDDVSAALKLDPQDLRVHAINNEIIFLRKNFEKALILNDRFSKLRSQPDDFKMGHLKCMNAVVNAIHQEYCGHPLRDHFKVIRQQAWQKAAKSRVKTFKCKEAKKRSISFRSNTELLKHLQESSKTKNDSEKRVRSDGSGTQVISTISSSQDASEESIIHMELRDDTERKMKIPKLVDYPFRPLQERTSNIENYISERYLEKLHWEKLFLKKLTSRKGFDVPNKRHEEKIKHVVDKCHKHLCNLQELLRSCKPFYHIKYQEKRTQLDLWNTRNL</sequence>
<feature type="region of interest" description="Disordered" evidence="1">
    <location>
        <begin position="184"/>
        <end position="212"/>
    </location>
</feature>